<dbReference type="Proteomes" id="UP000002774">
    <property type="component" value="Chromosome"/>
</dbReference>
<dbReference type="STRING" id="714943.Mucpa_2613"/>
<dbReference type="CDD" id="cd01392">
    <property type="entry name" value="HTH_LacI"/>
    <property type="match status" value="1"/>
</dbReference>
<evidence type="ECO:0000256" key="1">
    <source>
        <dbReference type="ARBA" id="ARBA00023015"/>
    </source>
</evidence>
<dbReference type="OrthoDB" id="9803256at2"/>
<dbReference type="eggNOG" id="COG1609">
    <property type="taxonomic scope" value="Bacteria"/>
</dbReference>
<evidence type="ECO:0000313" key="6">
    <source>
        <dbReference type="Proteomes" id="UP000002774"/>
    </source>
</evidence>
<dbReference type="PROSITE" id="PS50932">
    <property type="entry name" value="HTH_LACI_2"/>
    <property type="match status" value="1"/>
</dbReference>
<sequence>MTKVLLRDVALRAGVSTALVSYVLNNQKVGRISKDAEQRIRAAVKELGYRPNQLAQSLKRNRTFSIGLIVADIANPFSSALARIISDEAERAGYTLIIGSSDESKEKSEKLINNFRDRQVDGFIIAAAEGTEDTIKALHEQNIPLVLIDRLFPGMAVHSVTVDNYDASYKAAQYLARSGKQRIGIVAYDTSLYHLQERVRGANEALVNAGFKQSQMITVAVKAQEVESDMRMCIAQLKNERVDAIFFTSNKLGVAGLRYLNAYQLHVPEDVSVVMFDDSEAFEFFPVALTLIRQPLENMGQTAVKLLLDQLGEMSAAPVQLMLETVFVTGESVSFANSKNK</sequence>
<dbReference type="SUPFAM" id="SSF53822">
    <property type="entry name" value="Periplasmic binding protein-like I"/>
    <property type="match status" value="1"/>
</dbReference>
<dbReference type="InterPro" id="IPR046335">
    <property type="entry name" value="LacI/GalR-like_sensor"/>
</dbReference>
<protein>
    <submittedName>
        <fullName evidence="5">Transcriptional regulator, LacI family</fullName>
    </submittedName>
</protein>
<keyword evidence="6" id="KW-1185">Reference proteome</keyword>
<feature type="domain" description="HTH lacI-type" evidence="4">
    <location>
        <begin position="4"/>
        <end position="60"/>
    </location>
</feature>
<dbReference type="RefSeq" id="WP_008506889.1">
    <property type="nucleotide sequence ID" value="NZ_CM001403.1"/>
</dbReference>
<dbReference type="Pfam" id="PF00356">
    <property type="entry name" value="LacI"/>
    <property type="match status" value="1"/>
</dbReference>
<proteinExistence type="predicted"/>
<name>H1Y271_9SPHI</name>
<evidence type="ECO:0000313" key="5">
    <source>
        <dbReference type="EMBL" id="EHQ26728.1"/>
    </source>
</evidence>
<gene>
    <name evidence="5" type="ORF">Mucpa_2613</name>
</gene>
<dbReference type="EMBL" id="CM001403">
    <property type="protein sequence ID" value="EHQ26728.1"/>
    <property type="molecule type" value="Genomic_DNA"/>
</dbReference>
<evidence type="ECO:0000256" key="2">
    <source>
        <dbReference type="ARBA" id="ARBA00023125"/>
    </source>
</evidence>
<dbReference type="InterPro" id="IPR010982">
    <property type="entry name" value="Lambda_DNA-bd_dom_sf"/>
</dbReference>
<dbReference type="Gene3D" id="3.40.50.2300">
    <property type="match status" value="2"/>
</dbReference>
<dbReference type="CDD" id="cd19977">
    <property type="entry name" value="PBP1_EndR-like"/>
    <property type="match status" value="1"/>
</dbReference>
<dbReference type="AlphaFoldDB" id="H1Y271"/>
<dbReference type="HOGENOM" id="CLU_037628_6_1_10"/>
<dbReference type="Gene3D" id="1.10.260.40">
    <property type="entry name" value="lambda repressor-like DNA-binding domains"/>
    <property type="match status" value="1"/>
</dbReference>
<evidence type="ECO:0000256" key="3">
    <source>
        <dbReference type="ARBA" id="ARBA00023163"/>
    </source>
</evidence>
<dbReference type="SUPFAM" id="SSF47413">
    <property type="entry name" value="lambda repressor-like DNA-binding domains"/>
    <property type="match status" value="1"/>
</dbReference>
<dbReference type="GO" id="GO:0003700">
    <property type="term" value="F:DNA-binding transcription factor activity"/>
    <property type="evidence" value="ECO:0007669"/>
    <property type="project" value="TreeGrafter"/>
</dbReference>
<reference evidence="5" key="1">
    <citation type="submission" date="2011-09" db="EMBL/GenBank/DDBJ databases">
        <title>The permanent draft genome of Mucilaginibacter paludis DSM 18603.</title>
        <authorList>
            <consortium name="US DOE Joint Genome Institute (JGI-PGF)"/>
            <person name="Lucas S."/>
            <person name="Han J."/>
            <person name="Lapidus A."/>
            <person name="Bruce D."/>
            <person name="Goodwin L."/>
            <person name="Pitluck S."/>
            <person name="Peters L."/>
            <person name="Kyrpides N."/>
            <person name="Mavromatis K."/>
            <person name="Ivanova N."/>
            <person name="Mikhailova N."/>
            <person name="Held B."/>
            <person name="Detter J.C."/>
            <person name="Tapia R."/>
            <person name="Han C."/>
            <person name="Land M."/>
            <person name="Hauser L."/>
            <person name="Markowitz V."/>
            <person name="Cheng J.-F."/>
            <person name="Hugenholtz P."/>
            <person name="Woyke T."/>
            <person name="Wu D."/>
            <person name="Tindall B."/>
            <person name="Brambilla E."/>
            <person name="Klenk H.-P."/>
            <person name="Eisen J.A."/>
        </authorList>
    </citation>
    <scope>NUCLEOTIDE SEQUENCE [LARGE SCALE GENOMIC DNA]</scope>
    <source>
        <strain evidence="5">DSM 18603</strain>
    </source>
</reference>
<keyword evidence="3" id="KW-0804">Transcription</keyword>
<dbReference type="PANTHER" id="PTHR30146">
    <property type="entry name" value="LACI-RELATED TRANSCRIPTIONAL REPRESSOR"/>
    <property type="match status" value="1"/>
</dbReference>
<keyword evidence="1" id="KW-0805">Transcription regulation</keyword>
<dbReference type="PANTHER" id="PTHR30146:SF109">
    <property type="entry name" value="HTH-TYPE TRANSCRIPTIONAL REGULATOR GALS"/>
    <property type="match status" value="1"/>
</dbReference>
<dbReference type="InterPro" id="IPR000843">
    <property type="entry name" value="HTH_LacI"/>
</dbReference>
<evidence type="ECO:0000259" key="4">
    <source>
        <dbReference type="PROSITE" id="PS50932"/>
    </source>
</evidence>
<keyword evidence="2" id="KW-0238">DNA-binding</keyword>
<organism evidence="5 6">
    <name type="scientific">Mucilaginibacter paludis DSM 18603</name>
    <dbReference type="NCBI Taxonomy" id="714943"/>
    <lineage>
        <taxon>Bacteria</taxon>
        <taxon>Pseudomonadati</taxon>
        <taxon>Bacteroidota</taxon>
        <taxon>Sphingobacteriia</taxon>
        <taxon>Sphingobacteriales</taxon>
        <taxon>Sphingobacteriaceae</taxon>
        <taxon>Mucilaginibacter</taxon>
    </lineage>
</organism>
<dbReference type="Pfam" id="PF13377">
    <property type="entry name" value="Peripla_BP_3"/>
    <property type="match status" value="1"/>
</dbReference>
<dbReference type="InterPro" id="IPR028082">
    <property type="entry name" value="Peripla_BP_I"/>
</dbReference>
<accession>H1Y271</accession>
<dbReference type="SMART" id="SM00354">
    <property type="entry name" value="HTH_LACI"/>
    <property type="match status" value="1"/>
</dbReference>
<dbReference type="GO" id="GO:0000976">
    <property type="term" value="F:transcription cis-regulatory region binding"/>
    <property type="evidence" value="ECO:0007669"/>
    <property type="project" value="TreeGrafter"/>
</dbReference>